<dbReference type="Proteomes" id="UP000749311">
    <property type="component" value="Unassembled WGS sequence"/>
</dbReference>
<feature type="binding site" evidence="4">
    <location>
        <begin position="103"/>
        <end position="104"/>
    </location>
    <ligand>
        <name>S-adenosyl-L-methionine</name>
        <dbReference type="ChEBI" id="CHEBI:59789"/>
    </ligand>
</feature>
<sequence length="230" mass="25138">MPTRADLNKSPTDVAAMFDDVARRYDLMNDLMTAGQVRLWRRAVTRAINPAPGELICDLAAGTGTSSRPLADAGAVPFPTDLSLGMLSTGRARYPDLSFVAGDGLALPYRDASFDAVTISYGLRNVQDTRAALAELLRVTRPGGRVVIAEFSTPVWGPFRKTYDWYLQHVLPAFESASTNAPAYDYLVESILAWPDQPTLAGLMLEAGWRRVQWKNLTGGIVAIHRGWAP</sequence>
<dbReference type="GO" id="GO:0008425">
    <property type="term" value="F:2-methoxy-6-polyprenyl-1,4-benzoquinol methyltransferase activity"/>
    <property type="evidence" value="ECO:0007669"/>
    <property type="project" value="UniProtKB-EC"/>
</dbReference>
<evidence type="ECO:0000256" key="4">
    <source>
        <dbReference type="HAMAP-Rule" id="MF_01813"/>
    </source>
</evidence>
<keyword evidence="3 4" id="KW-0949">S-adenosyl-L-methionine</keyword>
<comment type="caution">
    <text evidence="5">The sequence shown here is derived from an EMBL/GenBank/DDBJ whole genome shotgun (WGS) entry which is preliminary data.</text>
</comment>
<dbReference type="HAMAP" id="MF_01813">
    <property type="entry name" value="MenG_UbiE_methyltr"/>
    <property type="match status" value="1"/>
</dbReference>
<dbReference type="PROSITE" id="PS51608">
    <property type="entry name" value="SAM_MT_UBIE"/>
    <property type="match status" value="1"/>
</dbReference>
<feature type="binding site" evidence="4">
    <location>
        <position position="63"/>
    </location>
    <ligand>
        <name>S-adenosyl-L-methionine</name>
        <dbReference type="ChEBI" id="CHEBI:59789"/>
    </ligand>
</feature>
<dbReference type="EMBL" id="JAAMOZ010000001">
    <property type="protein sequence ID" value="NIH55764.1"/>
    <property type="molecule type" value="Genomic_DNA"/>
</dbReference>
<accession>A0ABX0SBR5</accession>
<dbReference type="Pfam" id="PF01209">
    <property type="entry name" value="Ubie_methyltran"/>
    <property type="match status" value="1"/>
</dbReference>
<evidence type="ECO:0000313" key="6">
    <source>
        <dbReference type="Proteomes" id="UP000749311"/>
    </source>
</evidence>
<keyword evidence="4" id="KW-0474">Menaquinone biosynthesis</keyword>
<comment type="catalytic activity">
    <reaction evidence="4">
        <text>a 2-demethylmenaquinol + S-adenosyl-L-methionine = a menaquinol + S-adenosyl-L-homocysteine + H(+)</text>
        <dbReference type="Rhea" id="RHEA:42640"/>
        <dbReference type="Rhea" id="RHEA-COMP:9539"/>
        <dbReference type="Rhea" id="RHEA-COMP:9563"/>
        <dbReference type="ChEBI" id="CHEBI:15378"/>
        <dbReference type="ChEBI" id="CHEBI:18151"/>
        <dbReference type="ChEBI" id="CHEBI:55437"/>
        <dbReference type="ChEBI" id="CHEBI:57856"/>
        <dbReference type="ChEBI" id="CHEBI:59789"/>
        <dbReference type="EC" id="2.1.1.163"/>
    </reaction>
</comment>
<name>A0ABX0SBR5_9ACTN</name>
<evidence type="ECO:0000256" key="1">
    <source>
        <dbReference type="ARBA" id="ARBA00022603"/>
    </source>
</evidence>
<dbReference type="InterPro" id="IPR023576">
    <property type="entry name" value="UbiE/COQ5_MeTrFase_CS"/>
</dbReference>
<dbReference type="RefSeq" id="WP_167164370.1">
    <property type="nucleotide sequence ID" value="NZ_BAAAOO010000017.1"/>
</dbReference>
<dbReference type="GO" id="GO:0032259">
    <property type="term" value="P:methylation"/>
    <property type="evidence" value="ECO:0007669"/>
    <property type="project" value="UniProtKB-KW"/>
</dbReference>
<dbReference type="InterPro" id="IPR029063">
    <property type="entry name" value="SAM-dependent_MTases_sf"/>
</dbReference>
<keyword evidence="6" id="KW-1185">Reference proteome</keyword>
<organism evidence="5 6">
    <name type="scientific">Brooklawnia cerclae</name>
    <dbReference type="NCBI Taxonomy" id="349934"/>
    <lineage>
        <taxon>Bacteria</taxon>
        <taxon>Bacillati</taxon>
        <taxon>Actinomycetota</taxon>
        <taxon>Actinomycetes</taxon>
        <taxon>Propionibacteriales</taxon>
        <taxon>Propionibacteriaceae</taxon>
        <taxon>Brooklawnia</taxon>
    </lineage>
</organism>
<comment type="function">
    <text evidence="4">Methyltransferase required for the conversion of demethylmenaquinol (DMKH2) to menaquinol (MKH2).</text>
</comment>
<comment type="pathway">
    <text evidence="4">Quinol/quinone metabolism; menaquinone biosynthesis; menaquinol from 1,4-dihydroxy-2-naphthoate: step 2/2.</text>
</comment>
<dbReference type="NCBIfam" id="TIGR01934">
    <property type="entry name" value="MenG_MenH_UbiE"/>
    <property type="match status" value="1"/>
</dbReference>
<dbReference type="EC" id="2.1.1.163" evidence="4"/>
<protein>
    <recommendedName>
        <fullName evidence="4">Demethylmenaquinone methyltransferase</fullName>
        <ecNumber evidence="4">2.1.1.163</ecNumber>
    </recommendedName>
</protein>
<gene>
    <name evidence="4" type="primary">menG</name>
    <name evidence="5" type="ORF">FB473_000409</name>
</gene>
<dbReference type="Gene3D" id="3.40.50.150">
    <property type="entry name" value="Vaccinia Virus protein VP39"/>
    <property type="match status" value="1"/>
</dbReference>
<dbReference type="CDD" id="cd02440">
    <property type="entry name" value="AdoMet_MTases"/>
    <property type="match status" value="1"/>
</dbReference>
<dbReference type="PROSITE" id="PS01184">
    <property type="entry name" value="UBIE_2"/>
    <property type="match status" value="1"/>
</dbReference>
<dbReference type="PANTHER" id="PTHR43591:SF24">
    <property type="entry name" value="2-METHOXY-6-POLYPRENYL-1,4-BENZOQUINOL METHYLASE, MITOCHONDRIAL"/>
    <property type="match status" value="1"/>
</dbReference>
<dbReference type="GO" id="GO:0043770">
    <property type="term" value="F:demethylmenaquinone methyltransferase activity"/>
    <property type="evidence" value="ECO:0007669"/>
    <property type="project" value="UniProtKB-EC"/>
</dbReference>
<dbReference type="SUPFAM" id="SSF53335">
    <property type="entry name" value="S-adenosyl-L-methionine-dependent methyltransferases"/>
    <property type="match status" value="1"/>
</dbReference>
<dbReference type="InterPro" id="IPR004033">
    <property type="entry name" value="UbiE/COQ5_MeTrFase"/>
</dbReference>
<keyword evidence="2 4" id="KW-0808">Transferase</keyword>
<feature type="binding site" evidence="4">
    <location>
        <position position="120"/>
    </location>
    <ligand>
        <name>S-adenosyl-L-methionine</name>
        <dbReference type="ChEBI" id="CHEBI:59789"/>
    </ligand>
</feature>
<feature type="binding site" evidence="4">
    <location>
        <position position="81"/>
    </location>
    <ligand>
        <name>S-adenosyl-L-methionine</name>
        <dbReference type="ChEBI" id="CHEBI:59789"/>
    </ligand>
</feature>
<keyword evidence="1 4" id="KW-0489">Methyltransferase</keyword>
<reference evidence="5 6" key="1">
    <citation type="submission" date="2020-02" db="EMBL/GenBank/DDBJ databases">
        <title>Sequencing the genomes of 1000 actinobacteria strains.</title>
        <authorList>
            <person name="Klenk H.-P."/>
        </authorList>
    </citation>
    <scope>NUCLEOTIDE SEQUENCE [LARGE SCALE GENOMIC DNA]</scope>
    <source>
        <strain evidence="5 6">DSM 19609</strain>
    </source>
</reference>
<dbReference type="NCBIfam" id="NF001241">
    <property type="entry name" value="PRK00216.1-2"/>
    <property type="match status" value="1"/>
</dbReference>
<comment type="similarity">
    <text evidence="4">Belongs to the class I-like SAM-binding methyltransferase superfamily. MenG/UbiE family.</text>
</comment>
<evidence type="ECO:0000256" key="3">
    <source>
        <dbReference type="ARBA" id="ARBA00022691"/>
    </source>
</evidence>
<dbReference type="PANTHER" id="PTHR43591">
    <property type="entry name" value="METHYLTRANSFERASE"/>
    <property type="match status" value="1"/>
</dbReference>
<evidence type="ECO:0000313" key="5">
    <source>
        <dbReference type="EMBL" id="NIH55764.1"/>
    </source>
</evidence>
<evidence type="ECO:0000256" key="2">
    <source>
        <dbReference type="ARBA" id="ARBA00022679"/>
    </source>
</evidence>
<proteinExistence type="inferred from homology"/>